<accession>A0R5I7</accession>
<dbReference type="EC" id="2.7.11.1" evidence="1"/>
<evidence type="ECO:0000256" key="4">
    <source>
        <dbReference type="ARBA" id="ARBA00022741"/>
    </source>
</evidence>
<evidence type="ECO:0000256" key="9">
    <source>
        <dbReference type="PROSITE-ProRule" id="PRU10141"/>
    </source>
</evidence>
<dbReference type="SMART" id="SM00220">
    <property type="entry name" value="S_TKc"/>
    <property type="match status" value="1"/>
</dbReference>
<dbReference type="GO" id="GO:0005524">
    <property type="term" value="F:ATP binding"/>
    <property type="evidence" value="ECO:0007669"/>
    <property type="project" value="UniProtKB-UniRule"/>
</dbReference>
<protein>
    <recommendedName>
        <fullName evidence="1">non-specific serine/threonine protein kinase</fullName>
        <ecNumber evidence="1">2.7.11.1</ecNumber>
    </recommendedName>
</protein>
<dbReference type="GO" id="GO:0106310">
    <property type="term" value="F:protein serine kinase activity"/>
    <property type="evidence" value="ECO:0007669"/>
    <property type="project" value="RHEA"/>
</dbReference>
<feature type="region of interest" description="Disordered" evidence="10">
    <location>
        <begin position="334"/>
        <end position="407"/>
    </location>
</feature>
<dbReference type="InterPro" id="IPR000719">
    <property type="entry name" value="Prot_kinase_dom"/>
</dbReference>
<dbReference type="SMR" id="A0R5I7"/>
<dbReference type="RefSeq" id="WP_011731117.1">
    <property type="nucleotide sequence ID" value="NC_008596.1"/>
</dbReference>
<comment type="catalytic activity">
    <reaction evidence="7">
        <text>L-threonyl-[protein] + ATP = O-phospho-L-threonyl-[protein] + ADP + H(+)</text>
        <dbReference type="Rhea" id="RHEA:46608"/>
        <dbReference type="Rhea" id="RHEA-COMP:11060"/>
        <dbReference type="Rhea" id="RHEA-COMP:11605"/>
        <dbReference type="ChEBI" id="CHEBI:15378"/>
        <dbReference type="ChEBI" id="CHEBI:30013"/>
        <dbReference type="ChEBI" id="CHEBI:30616"/>
        <dbReference type="ChEBI" id="CHEBI:61977"/>
        <dbReference type="ChEBI" id="CHEBI:456216"/>
        <dbReference type="EC" id="2.7.11.1"/>
    </reaction>
</comment>
<keyword evidence="4 9" id="KW-0547">Nucleotide-binding</keyword>
<gene>
    <name evidence="13" type="ordered locus">MSMEG_6206</name>
</gene>
<dbReference type="PATRIC" id="fig|246196.19.peg.6044"/>
<feature type="binding site" evidence="9">
    <location>
        <position position="44"/>
    </location>
    <ligand>
        <name>ATP</name>
        <dbReference type="ChEBI" id="CHEBI:30616"/>
    </ligand>
</feature>
<feature type="domain" description="Protein kinase" evidence="12">
    <location>
        <begin position="15"/>
        <end position="270"/>
    </location>
</feature>
<dbReference type="CDD" id="cd14014">
    <property type="entry name" value="STKc_PknB_like"/>
    <property type="match status" value="1"/>
</dbReference>
<evidence type="ECO:0000256" key="1">
    <source>
        <dbReference type="ARBA" id="ARBA00012513"/>
    </source>
</evidence>
<dbReference type="GO" id="GO:0004674">
    <property type="term" value="F:protein serine/threonine kinase activity"/>
    <property type="evidence" value="ECO:0007669"/>
    <property type="project" value="UniProtKB-KW"/>
</dbReference>
<name>A0R5I7_MYCS2</name>
<dbReference type="FunFam" id="3.30.200.20:FF:000035">
    <property type="entry name" value="Serine/threonine protein kinase Stk1"/>
    <property type="match status" value="1"/>
</dbReference>
<evidence type="ECO:0000256" key="10">
    <source>
        <dbReference type="SAM" id="MobiDB-lite"/>
    </source>
</evidence>
<dbReference type="KEGG" id="msb:LJ00_30685"/>
<dbReference type="EMBL" id="CP000480">
    <property type="protein sequence ID" value="ABK74946.1"/>
    <property type="molecule type" value="Genomic_DNA"/>
</dbReference>
<evidence type="ECO:0000256" key="2">
    <source>
        <dbReference type="ARBA" id="ARBA00022527"/>
    </source>
</evidence>
<dbReference type="Proteomes" id="UP000000757">
    <property type="component" value="Chromosome"/>
</dbReference>
<evidence type="ECO:0000313" key="13">
    <source>
        <dbReference type="EMBL" id="ABK74946.1"/>
    </source>
</evidence>
<evidence type="ECO:0000313" key="14">
    <source>
        <dbReference type="Proteomes" id="UP000000757"/>
    </source>
</evidence>
<evidence type="ECO:0000256" key="8">
    <source>
        <dbReference type="ARBA" id="ARBA00048679"/>
    </source>
</evidence>
<dbReference type="PROSITE" id="PS50011">
    <property type="entry name" value="PROTEIN_KINASE_DOM"/>
    <property type="match status" value="1"/>
</dbReference>
<keyword evidence="2 13" id="KW-0723">Serine/threonine-protein kinase</keyword>
<dbReference type="Gene3D" id="3.30.200.20">
    <property type="entry name" value="Phosphorylase Kinase, domain 1"/>
    <property type="match status" value="1"/>
</dbReference>
<dbReference type="Gene3D" id="1.10.510.10">
    <property type="entry name" value="Transferase(Phosphotransferase) domain 1"/>
    <property type="match status" value="1"/>
</dbReference>
<keyword evidence="14" id="KW-1185">Reference proteome</keyword>
<keyword evidence="11" id="KW-0812">Transmembrane</keyword>
<sequence length="407" mass="42465">MGSAERFQRLLGDRYELRGVLGRGGMAEVRDGWDTRLARPVAIKLLYPALAADADLRARFEREARAAAALTHPHVVAVHDCGEHAGTPYIVMERLSGATLADEIAAGPLPQERVAELLDQILSALIAAHAAGIVHRDIKPGNILIGHTGQAKLADFGIAKTDGVPHTQAGQILGTMAYLSPQRVTGQPAGFADDLYAVGVVGYEALTGRRPFDRDNPAAMVRAILDDVPVPIASVRSDVAPGLIHVIDMAMAREVAFRYPDAATMRAALTGAEPPTQRVGRRQTKVLAAPLPPIPPPPVLPSPRHWRTRLILAVLGIVSTLILVLVLALARGSSGLTSPTSTPTATTVPPATSAVVPPPVPSTPVPAAVPEEPRGPGRGPGPGPGPGKGKGHEKGHGPKGPKGPPHP</sequence>
<dbReference type="STRING" id="246196.MSMEG_6206"/>
<organism evidence="13 14">
    <name type="scientific">Mycolicibacterium smegmatis (strain ATCC 700084 / mc(2)155)</name>
    <name type="common">Mycobacterium smegmatis</name>
    <dbReference type="NCBI Taxonomy" id="246196"/>
    <lineage>
        <taxon>Bacteria</taxon>
        <taxon>Bacillati</taxon>
        <taxon>Actinomycetota</taxon>
        <taxon>Actinomycetes</taxon>
        <taxon>Mycobacteriales</taxon>
        <taxon>Mycobacteriaceae</taxon>
        <taxon>Mycolicibacterium</taxon>
    </lineage>
</organism>
<dbReference type="PROSITE" id="PS00107">
    <property type="entry name" value="PROTEIN_KINASE_ATP"/>
    <property type="match status" value="1"/>
</dbReference>
<dbReference type="InterPro" id="IPR017441">
    <property type="entry name" value="Protein_kinase_ATP_BS"/>
</dbReference>
<dbReference type="InterPro" id="IPR008271">
    <property type="entry name" value="Ser/Thr_kinase_AS"/>
</dbReference>
<keyword evidence="3 13" id="KW-0808">Transferase</keyword>
<keyword evidence="11" id="KW-0472">Membrane</keyword>
<evidence type="ECO:0000256" key="11">
    <source>
        <dbReference type="SAM" id="Phobius"/>
    </source>
</evidence>
<keyword evidence="11" id="KW-1133">Transmembrane helix</keyword>
<keyword evidence="6 9" id="KW-0067">ATP-binding</keyword>
<evidence type="ECO:0000256" key="6">
    <source>
        <dbReference type="ARBA" id="ARBA00022840"/>
    </source>
</evidence>
<dbReference type="eggNOG" id="COG0515">
    <property type="taxonomic scope" value="Bacteria"/>
</dbReference>
<dbReference type="Pfam" id="PF00069">
    <property type="entry name" value="Pkinase"/>
    <property type="match status" value="1"/>
</dbReference>
<keyword evidence="5 13" id="KW-0418">Kinase</keyword>
<dbReference type="OrthoDB" id="9762169at2"/>
<dbReference type="GO" id="GO:0080090">
    <property type="term" value="P:regulation of primary metabolic process"/>
    <property type="evidence" value="ECO:0007669"/>
    <property type="project" value="UniProtKB-ARBA"/>
</dbReference>
<dbReference type="PANTHER" id="PTHR43289">
    <property type="entry name" value="MITOGEN-ACTIVATED PROTEIN KINASE KINASE KINASE 20-RELATED"/>
    <property type="match status" value="1"/>
</dbReference>
<dbReference type="KEGG" id="msm:MSMEG_6206"/>
<reference evidence="13 14" key="1">
    <citation type="submission" date="2006-10" db="EMBL/GenBank/DDBJ databases">
        <authorList>
            <person name="Fleischmann R.D."/>
            <person name="Dodson R.J."/>
            <person name="Haft D.H."/>
            <person name="Merkel J.S."/>
            <person name="Nelson W.C."/>
            <person name="Fraser C.M."/>
        </authorList>
    </citation>
    <scope>NUCLEOTIDE SEQUENCE [LARGE SCALE GENOMIC DNA]</scope>
    <source>
        <strain evidence="14">ATCC 700084 / mc(2)155</strain>
    </source>
</reference>
<evidence type="ECO:0000259" key="12">
    <source>
        <dbReference type="PROSITE" id="PS50011"/>
    </source>
</evidence>
<dbReference type="GeneID" id="93460831"/>
<comment type="catalytic activity">
    <reaction evidence="8">
        <text>L-seryl-[protein] + ATP = O-phospho-L-seryl-[protein] + ADP + H(+)</text>
        <dbReference type="Rhea" id="RHEA:17989"/>
        <dbReference type="Rhea" id="RHEA-COMP:9863"/>
        <dbReference type="Rhea" id="RHEA-COMP:11604"/>
        <dbReference type="ChEBI" id="CHEBI:15378"/>
        <dbReference type="ChEBI" id="CHEBI:29999"/>
        <dbReference type="ChEBI" id="CHEBI:30616"/>
        <dbReference type="ChEBI" id="CHEBI:83421"/>
        <dbReference type="ChEBI" id="CHEBI:456216"/>
        <dbReference type="EC" id="2.7.11.1"/>
    </reaction>
</comment>
<proteinExistence type="predicted"/>
<feature type="transmembrane region" description="Helical" evidence="11">
    <location>
        <begin position="310"/>
        <end position="330"/>
    </location>
</feature>
<evidence type="ECO:0000256" key="3">
    <source>
        <dbReference type="ARBA" id="ARBA00022679"/>
    </source>
</evidence>
<evidence type="ECO:0000256" key="7">
    <source>
        <dbReference type="ARBA" id="ARBA00047899"/>
    </source>
</evidence>
<dbReference type="InterPro" id="IPR011009">
    <property type="entry name" value="Kinase-like_dom_sf"/>
</dbReference>
<feature type="compositionally biased region" description="Low complexity" evidence="10">
    <location>
        <begin position="337"/>
        <end position="355"/>
    </location>
</feature>
<dbReference type="AlphaFoldDB" id="A0R5I7"/>
<dbReference type="PaxDb" id="246196-MSMEI_6045"/>
<dbReference type="PANTHER" id="PTHR43289:SF6">
    <property type="entry name" value="SERINE_THREONINE-PROTEIN KINASE NEKL-3"/>
    <property type="match status" value="1"/>
</dbReference>
<dbReference type="SUPFAM" id="SSF56112">
    <property type="entry name" value="Protein kinase-like (PK-like)"/>
    <property type="match status" value="1"/>
</dbReference>
<evidence type="ECO:0000256" key="5">
    <source>
        <dbReference type="ARBA" id="ARBA00022777"/>
    </source>
</evidence>
<dbReference type="PROSITE" id="PS00108">
    <property type="entry name" value="PROTEIN_KINASE_ST"/>
    <property type="match status" value="1"/>
</dbReference>